<evidence type="ECO:0000256" key="7">
    <source>
        <dbReference type="ARBA" id="ARBA00022967"/>
    </source>
</evidence>
<dbReference type="InterPro" id="IPR008995">
    <property type="entry name" value="Mo/tungstate-bd_C_term_dom"/>
</dbReference>
<keyword evidence="5" id="KW-0547">Nucleotide-binding</keyword>
<dbReference type="InterPro" id="IPR017871">
    <property type="entry name" value="ABC_transporter-like_CS"/>
</dbReference>
<dbReference type="RefSeq" id="WP_168774739.1">
    <property type="nucleotide sequence ID" value="NZ_JAABNR010000008.1"/>
</dbReference>
<dbReference type="EMBL" id="JAABNR010000008">
    <property type="protein sequence ID" value="NBZ87932.1"/>
    <property type="molecule type" value="Genomic_DNA"/>
</dbReference>
<dbReference type="GO" id="GO:0015098">
    <property type="term" value="F:molybdate ion transmembrane transporter activity"/>
    <property type="evidence" value="ECO:0007669"/>
    <property type="project" value="InterPro"/>
</dbReference>
<keyword evidence="13" id="KW-1185">Reference proteome</keyword>
<keyword evidence="8" id="KW-0472">Membrane</keyword>
<sequence>MTLRIAIQHRFPGAEIAVDFSVPPGVTALFGPSGAGKSSVLMAIAGLLRPDRATITLDGAALPRAPHRRRVAVVFQEARLFPHMSVRQNLGFGLRWAPQGGPALGEVAGLLGLTALLDRHPATLSGGEAQRVAIGRALLSHPQVLLMDEPLSALDAPRKAEILPWLEALAARTRIPLLYVSHALPEIARLAARMVVIDRGRIRAEGRLEEILSDPDLAPLIGLTEMGAVIEAEVAETAPDGLARLITPGGPLFLAVQAAPGARLRLRLAAQDIILSHARPEGLSALNILTARILRLNSGEGSVLVQLGMGESRFLARVTQRSAQAMDLRPGQEVHAILKTVALAGAL</sequence>
<dbReference type="InterPro" id="IPR003593">
    <property type="entry name" value="AAA+_ATPase"/>
</dbReference>
<gene>
    <name evidence="12" type="primary">modC</name>
    <name evidence="12" type="ORF">GV832_10115</name>
</gene>
<evidence type="ECO:0000259" key="10">
    <source>
        <dbReference type="PROSITE" id="PS50893"/>
    </source>
</evidence>
<evidence type="ECO:0000256" key="2">
    <source>
        <dbReference type="ARBA" id="ARBA00022475"/>
    </source>
</evidence>
<keyword evidence="2" id="KW-1003">Cell membrane</keyword>
<keyword evidence="1" id="KW-0813">Transport</keyword>
<dbReference type="PROSITE" id="PS51866">
    <property type="entry name" value="MOP"/>
    <property type="match status" value="1"/>
</dbReference>
<evidence type="ECO:0000259" key="11">
    <source>
        <dbReference type="PROSITE" id="PS51866"/>
    </source>
</evidence>
<dbReference type="InterPro" id="IPR027417">
    <property type="entry name" value="P-loop_NTPase"/>
</dbReference>
<organism evidence="12 13">
    <name type="scientific">Stagnihabitans tardus</name>
    <dbReference type="NCBI Taxonomy" id="2699202"/>
    <lineage>
        <taxon>Bacteria</taxon>
        <taxon>Pseudomonadati</taxon>
        <taxon>Pseudomonadota</taxon>
        <taxon>Alphaproteobacteria</taxon>
        <taxon>Rhodobacterales</taxon>
        <taxon>Paracoccaceae</taxon>
        <taxon>Stagnihabitans</taxon>
    </lineage>
</organism>
<keyword evidence="3 9" id="KW-0500">Molybdenum</keyword>
<dbReference type="PANTHER" id="PTHR43514">
    <property type="entry name" value="ABC TRANSPORTER I FAMILY MEMBER 10"/>
    <property type="match status" value="1"/>
</dbReference>
<dbReference type="NCBIfam" id="TIGR02142">
    <property type="entry name" value="modC_ABC"/>
    <property type="match status" value="1"/>
</dbReference>
<keyword evidence="7" id="KW-1278">Translocase</keyword>
<evidence type="ECO:0000313" key="12">
    <source>
        <dbReference type="EMBL" id="NBZ87932.1"/>
    </source>
</evidence>
<evidence type="ECO:0000313" key="13">
    <source>
        <dbReference type="Proteomes" id="UP001193501"/>
    </source>
</evidence>
<dbReference type="PROSITE" id="PS00211">
    <property type="entry name" value="ABC_TRANSPORTER_1"/>
    <property type="match status" value="1"/>
</dbReference>
<feature type="domain" description="Mop" evidence="11">
    <location>
        <begin position="282"/>
        <end position="347"/>
    </location>
</feature>
<evidence type="ECO:0000256" key="6">
    <source>
        <dbReference type="ARBA" id="ARBA00022840"/>
    </source>
</evidence>
<dbReference type="InterPro" id="IPR004606">
    <property type="entry name" value="Mop_domain"/>
</dbReference>
<dbReference type="GO" id="GO:0005524">
    <property type="term" value="F:ATP binding"/>
    <property type="evidence" value="ECO:0007669"/>
    <property type="project" value="UniProtKB-KW"/>
</dbReference>
<dbReference type="Proteomes" id="UP001193501">
    <property type="component" value="Unassembled WGS sequence"/>
</dbReference>
<dbReference type="GO" id="GO:0140359">
    <property type="term" value="F:ABC-type transporter activity"/>
    <property type="evidence" value="ECO:0007669"/>
    <property type="project" value="InterPro"/>
</dbReference>
<dbReference type="InterPro" id="IPR005116">
    <property type="entry name" value="Transp-assoc_OB_typ1"/>
</dbReference>
<dbReference type="SUPFAM" id="SSF52540">
    <property type="entry name" value="P-loop containing nucleoside triphosphate hydrolases"/>
    <property type="match status" value="1"/>
</dbReference>
<accession>A0AAE4YA56</accession>
<dbReference type="InterPro" id="IPR003439">
    <property type="entry name" value="ABC_transporter-like_ATP-bd"/>
</dbReference>
<dbReference type="SUPFAM" id="SSF50331">
    <property type="entry name" value="MOP-like"/>
    <property type="match status" value="1"/>
</dbReference>
<dbReference type="GO" id="GO:0016020">
    <property type="term" value="C:membrane"/>
    <property type="evidence" value="ECO:0007669"/>
    <property type="project" value="InterPro"/>
</dbReference>
<dbReference type="InterPro" id="IPR050334">
    <property type="entry name" value="Molybdenum_import_ModC"/>
</dbReference>
<comment type="caution">
    <text evidence="12">The sequence shown here is derived from an EMBL/GenBank/DDBJ whole genome shotgun (WGS) entry which is preliminary data.</text>
</comment>
<evidence type="ECO:0000256" key="4">
    <source>
        <dbReference type="ARBA" id="ARBA00022519"/>
    </source>
</evidence>
<dbReference type="AlphaFoldDB" id="A0AAE4YA56"/>
<evidence type="ECO:0000256" key="9">
    <source>
        <dbReference type="PROSITE-ProRule" id="PRU01213"/>
    </source>
</evidence>
<dbReference type="SMART" id="SM00382">
    <property type="entry name" value="AAA"/>
    <property type="match status" value="1"/>
</dbReference>
<proteinExistence type="predicted"/>
<reference evidence="12" key="1">
    <citation type="submission" date="2020-01" db="EMBL/GenBank/DDBJ databases">
        <authorList>
            <person name="Chen W.-M."/>
        </authorList>
    </citation>
    <scope>NUCLEOTIDE SEQUENCE</scope>
    <source>
        <strain evidence="12">CYK-10</strain>
    </source>
</reference>
<name>A0AAE4YA56_9RHOB</name>
<evidence type="ECO:0000256" key="5">
    <source>
        <dbReference type="ARBA" id="ARBA00022741"/>
    </source>
</evidence>
<evidence type="ECO:0000256" key="1">
    <source>
        <dbReference type="ARBA" id="ARBA00022448"/>
    </source>
</evidence>
<dbReference type="InterPro" id="IPR011868">
    <property type="entry name" value="ModC_ABC_ATP-bd"/>
</dbReference>
<dbReference type="Pfam" id="PF03459">
    <property type="entry name" value="TOBE"/>
    <property type="match status" value="1"/>
</dbReference>
<dbReference type="GO" id="GO:0016887">
    <property type="term" value="F:ATP hydrolysis activity"/>
    <property type="evidence" value="ECO:0007669"/>
    <property type="project" value="InterPro"/>
</dbReference>
<dbReference type="PROSITE" id="PS50893">
    <property type="entry name" value="ABC_TRANSPORTER_2"/>
    <property type="match status" value="1"/>
</dbReference>
<dbReference type="Pfam" id="PF00005">
    <property type="entry name" value="ABC_tran"/>
    <property type="match status" value="1"/>
</dbReference>
<feature type="domain" description="ABC transporter" evidence="10">
    <location>
        <begin position="1"/>
        <end position="224"/>
    </location>
</feature>
<protein>
    <submittedName>
        <fullName evidence="12">Molybdenum ABC transporter ATP-binding protein</fullName>
    </submittedName>
</protein>
<evidence type="ECO:0000256" key="3">
    <source>
        <dbReference type="ARBA" id="ARBA00022505"/>
    </source>
</evidence>
<keyword evidence="6 12" id="KW-0067">ATP-binding</keyword>
<dbReference type="Gene3D" id="2.40.50.100">
    <property type="match status" value="1"/>
</dbReference>
<dbReference type="Gene3D" id="3.40.50.300">
    <property type="entry name" value="P-loop containing nucleotide triphosphate hydrolases"/>
    <property type="match status" value="1"/>
</dbReference>
<evidence type="ECO:0000256" key="8">
    <source>
        <dbReference type="ARBA" id="ARBA00023136"/>
    </source>
</evidence>
<dbReference type="PANTHER" id="PTHR43514:SF4">
    <property type="entry name" value="ABC TRANSPORTER I FAMILY MEMBER 10"/>
    <property type="match status" value="1"/>
</dbReference>
<keyword evidence="4" id="KW-0997">Cell inner membrane</keyword>